<dbReference type="STRING" id="765913.ThidrDRAFT_4432"/>
<dbReference type="FunFam" id="3.40.50.12780:FF:000011">
    <property type="entry name" value="Acetyl-coenzyme A synthetase 2-like, mitochondrial"/>
    <property type="match status" value="1"/>
</dbReference>
<dbReference type="InterPro" id="IPR000873">
    <property type="entry name" value="AMP-dep_synth/lig_dom"/>
</dbReference>
<dbReference type="EC" id="6.2.1.1" evidence="5"/>
<gene>
    <name evidence="5" type="ORF">ThidrDRAFT_4432</name>
</gene>
<sequence>MGYQTVYDRSMSDPATFWAEAAQLIDWETPWEQVLDSSNPPFYRWFSGATLNTCYNAVDRHVTAGRGAQAAIIHDSPVSNSKTVITYAELQDQVARCAGALKALGVTKGDRVIVYMPMVPEALVAMLGCARIGAIHSVVFGGFSARELATRIDDAKPKVIIGGSCGIEPNRVVHYKPLLDSAIELSEHKPTNCLILQRPQEPGELIPGRDLGWAEALASAKPADCVPVAATDPLYILYTSGTTGQPKGVVRDNGGHAVAMAWSMKNIYNIDPGEVFWAASDVGWVVGHSYIVYAPLLIGGTTIVYEGKPVGTPDPGAFWRVIEEHKVSTLFTAPTAFRAIKREDANAEHLARYDLSGLRALFLAGERCDPDTLNWAEKILDVPVIDHWWQTETGWAIAANCLGIEQLPVKAGSPTCAVPGYNVQVLDDEGDPVKPGDIGRIMIKLPMPPGCLTTLWGNDARFVQSYMSTQPGYYLTGDAGYIDEDGYIYVMSRIDDIINVAGHRLSTGGMEAVLASHPDVAEGAVIGAADQLKGELPVGLVVLKSKVERDKTLIIKELVNLVREQIGPVAAFKTVVIVDRLPKTRSGKILRGTMKAIADGKDYRPPATIDDPAILDEITSALSAIGYAKHD</sequence>
<accession>G2E818</accession>
<dbReference type="Pfam" id="PF13193">
    <property type="entry name" value="AMP-binding_C"/>
    <property type="match status" value="1"/>
</dbReference>
<dbReference type="InterPro" id="IPR032387">
    <property type="entry name" value="ACAS_N"/>
</dbReference>
<dbReference type="FunFam" id="3.30.300.30:FF:000017">
    <property type="entry name" value="Acyl-CoA synthetase short-chain family member 3"/>
    <property type="match status" value="1"/>
</dbReference>
<dbReference type="InterPro" id="IPR025110">
    <property type="entry name" value="AMP-bd_C"/>
</dbReference>
<keyword evidence="6" id="KW-1185">Reference proteome</keyword>
<dbReference type="InterPro" id="IPR020845">
    <property type="entry name" value="AMP-binding_CS"/>
</dbReference>
<dbReference type="OrthoDB" id="9803968at2"/>
<comment type="similarity">
    <text evidence="1">Belongs to the ATP-dependent AMP-binding enzyme family.</text>
</comment>
<keyword evidence="5" id="KW-0436">Ligase</keyword>
<evidence type="ECO:0000256" key="1">
    <source>
        <dbReference type="ARBA" id="ARBA00006432"/>
    </source>
</evidence>
<evidence type="ECO:0000259" key="3">
    <source>
        <dbReference type="Pfam" id="PF13193"/>
    </source>
</evidence>
<dbReference type="Proteomes" id="UP000004200">
    <property type="component" value="Unassembled WGS sequence"/>
</dbReference>
<evidence type="ECO:0000259" key="4">
    <source>
        <dbReference type="Pfam" id="PF16177"/>
    </source>
</evidence>
<dbReference type="CDD" id="cd05967">
    <property type="entry name" value="PrpE"/>
    <property type="match status" value="1"/>
</dbReference>
<dbReference type="eggNOG" id="COG0365">
    <property type="taxonomic scope" value="Bacteria"/>
</dbReference>
<dbReference type="AlphaFoldDB" id="G2E818"/>
<dbReference type="RefSeq" id="WP_007043144.1">
    <property type="nucleotide sequence ID" value="NZ_AFWT01000061.1"/>
</dbReference>
<dbReference type="InterPro" id="IPR045851">
    <property type="entry name" value="AMP-bd_C_sf"/>
</dbReference>
<dbReference type="Gene3D" id="3.40.50.12780">
    <property type="entry name" value="N-terminal domain of ligase-like"/>
    <property type="match status" value="1"/>
</dbReference>
<feature type="domain" description="Acetyl-coenzyme A synthetase N-terminal" evidence="4">
    <location>
        <begin position="3"/>
        <end position="57"/>
    </location>
</feature>
<protein>
    <submittedName>
        <fullName evidence="5">Acetate--CoA ligase</fullName>
        <ecNumber evidence="5">6.2.1.1</ecNumber>
    </submittedName>
</protein>
<dbReference type="Pfam" id="PF16177">
    <property type="entry name" value="ACAS_N"/>
    <property type="match status" value="1"/>
</dbReference>
<reference evidence="5 6" key="1">
    <citation type="submission" date="2011-06" db="EMBL/GenBank/DDBJ databases">
        <title>The draft genome of Thiorhodococcus drewsii AZ1.</title>
        <authorList>
            <consortium name="US DOE Joint Genome Institute (JGI-PGF)"/>
            <person name="Lucas S."/>
            <person name="Han J."/>
            <person name="Lapidus A."/>
            <person name="Cheng J.-F."/>
            <person name="Goodwin L."/>
            <person name="Pitluck S."/>
            <person name="Peters L."/>
            <person name="Land M.L."/>
            <person name="Hauser L."/>
            <person name="Vogl K."/>
            <person name="Liu Z."/>
            <person name="Imhoff J."/>
            <person name="Thiel V."/>
            <person name="Frigaard N.-U."/>
            <person name="Bryant D.A."/>
            <person name="Woyke T.J."/>
        </authorList>
    </citation>
    <scope>NUCLEOTIDE SEQUENCE [LARGE SCALE GENOMIC DNA]</scope>
    <source>
        <strain evidence="5 6">AZ1</strain>
    </source>
</reference>
<dbReference type="Gene3D" id="3.30.300.30">
    <property type="match status" value="1"/>
</dbReference>
<dbReference type="PROSITE" id="PS00455">
    <property type="entry name" value="AMP_BINDING"/>
    <property type="match status" value="1"/>
</dbReference>
<evidence type="ECO:0000259" key="2">
    <source>
        <dbReference type="Pfam" id="PF00501"/>
    </source>
</evidence>
<dbReference type="NCBIfam" id="NF001208">
    <property type="entry name" value="PRK00174.1"/>
    <property type="match status" value="1"/>
</dbReference>
<dbReference type="GO" id="GO:0050218">
    <property type="term" value="F:propionate-CoA ligase activity"/>
    <property type="evidence" value="ECO:0007669"/>
    <property type="project" value="TreeGrafter"/>
</dbReference>
<comment type="caution">
    <text evidence="5">The sequence shown here is derived from an EMBL/GenBank/DDBJ whole genome shotgun (WGS) entry which is preliminary data.</text>
</comment>
<dbReference type="EMBL" id="AFWT01000061">
    <property type="protein sequence ID" value="EGV27761.1"/>
    <property type="molecule type" value="Genomic_DNA"/>
</dbReference>
<dbReference type="PATRIC" id="fig|765913.3.peg.4502"/>
<organism evidence="5 6">
    <name type="scientific">Thiorhodococcus drewsii AZ1</name>
    <dbReference type="NCBI Taxonomy" id="765913"/>
    <lineage>
        <taxon>Bacteria</taxon>
        <taxon>Pseudomonadati</taxon>
        <taxon>Pseudomonadota</taxon>
        <taxon>Gammaproteobacteria</taxon>
        <taxon>Chromatiales</taxon>
        <taxon>Chromatiaceae</taxon>
        <taxon>Thiorhodococcus</taxon>
    </lineage>
</organism>
<proteinExistence type="inferred from homology"/>
<dbReference type="SUPFAM" id="SSF56801">
    <property type="entry name" value="Acetyl-CoA synthetase-like"/>
    <property type="match status" value="1"/>
</dbReference>
<name>G2E818_9GAMM</name>
<feature type="domain" description="AMP-binding enzyme C-terminal" evidence="3">
    <location>
        <begin position="510"/>
        <end position="588"/>
    </location>
</feature>
<feature type="domain" description="AMP-dependent synthetase/ligase" evidence="2">
    <location>
        <begin position="74"/>
        <end position="445"/>
    </location>
</feature>
<dbReference type="PANTHER" id="PTHR43347:SF3">
    <property type="entry name" value="ACYL-COA SYNTHETASE SHORT-CHAIN FAMILY MEMBER 3, MITOCHONDRIAL"/>
    <property type="match status" value="1"/>
</dbReference>
<dbReference type="Pfam" id="PF00501">
    <property type="entry name" value="AMP-binding"/>
    <property type="match status" value="1"/>
</dbReference>
<evidence type="ECO:0000313" key="6">
    <source>
        <dbReference type="Proteomes" id="UP000004200"/>
    </source>
</evidence>
<dbReference type="GO" id="GO:0003987">
    <property type="term" value="F:acetate-CoA ligase activity"/>
    <property type="evidence" value="ECO:0007669"/>
    <property type="project" value="UniProtKB-EC"/>
</dbReference>
<dbReference type="PANTHER" id="PTHR43347">
    <property type="entry name" value="ACYL-COA SYNTHETASE"/>
    <property type="match status" value="1"/>
</dbReference>
<evidence type="ECO:0000313" key="5">
    <source>
        <dbReference type="EMBL" id="EGV27761.1"/>
    </source>
</evidence>
<dbReference type="InterPro" id="IPR042099">
    <property type="entry name" value="ANL_N_sf"/>
</dbReference>
<dbReference type="GO" id="GO:0070013">
    <property type="term" value="C:intracellular organelle lumen"/>
    <property type="evidence" value="ECO:0007669"/>
    <property type="project" value="UniProtKB-ARBA"/>
</dbReference>